<evidence type="ECO:0008006" key="4">
    <source>
        <dbReference type="Google" id="ProtNLM"/>
    </source>
</evidence>
<feature type="coiled-coil region" evidence="1">
    <location>
        <begin position="263"/>
        <end position="290"/>
    </location>
</feature>
<evidence type="ECO:0000313" key="3">
    <source>
        <dbReference type="Proteomes" id="UP000886812"/>
    </source>
</evidence>
<gene>
    <name evidence="2" type="ORF">IAC75_06635</name>
</gene>
<name>A0A9D1NKI4_9BACT</name>
<sequence>MKKASFTLELDGEDATATLGARLLSAKVTDGAGWSADALTLKFENADGRMEIPFPECRIRFALGYAGEPLRDFGLFYAHKVKTTLSPASVELTCKAVSRASGGEDKQKELFKTLRSREWAETDALDSVLSKIASENGYAAKCGASLCGAPLPRECLVQHAETDGSFLRRAADIVRAKLKAFNGYLMLFNPEKDMPQAQEGASAGEAGTSGGQGAEPVAIPVSEITSGEFTAERADKYQGVKAKWHSVEDASLHFVTVGKGEPYDELKDEYDSEESARLAAENRLAELNREAKTGKLTAPANLSVCAEGFVRITGTRDALASGEWRVKKAEFTLDSAGLKMNLEF</sequence>
<accession>A0A9D1NKI4</accession>
<evidence type="ECO:0000313" key="2">
    <source>
        <dbReference type="EMBL" id="HIV04800.1"/>
    </source>
</evidence>
<dbReference type="Proteomes" id="UP000886812">
    <property type="component" value="Unassembled WGS sequence"/>
</dbReference>
<dbReference type="AlphaFoldDB" id="A0A9D1NKI4"/>
<keyword evidence="1" id="KW-0175">Coiled coil</keyword>
<comment type="caution">
    <text evidence="2">The sequence shown here is derived from an EMBL/GenBank/DDBJ whole genome shotgun (WGS) entry which is preliminary data.</text>
</comment>
<evidence type="ECO:0000256" key="1">
    <source>
        <dbReference type="SAM" id="Coils"/>
    </source>
</evidence>
<reference evidence="2" key="1">
    <citation type="submission" date="2020-10" db="EMBL/GenBank/DDBJ databases">
        <authorList>
            <person name="Gilroy R."/>
        </authorList>
    </citation>
    <scope>NUCLEOTIDE SEQUENCE</scope>
    <source>
        <strain evidence="2">10669</strain>
    </source>
</reference>
<proteinExistence type="predicted"/>
<organism evidence="2 3">
    <name type="scientific">Candidatus Spyradosoma merdigallinarum</name>
    <dbReference type="NCBI Taxonomy" id="2840950"/>
    <lineage>
        <taxon>Bacteria</taxon>
        <taxon>Pseudomonadati</taxon>
        <taxon>Verrucomicrobiota</taxon>
        <taxon>Opitutia</taxon>
        <taxon>Opitutia incertae sedis</taxon>
        <taxon>Candidatus Spyradosoma</taxon>
    </lineage>
</organism>
<dbReference type="EMBL" id="DVOG01000177">
    <property type="protein sequence ID" value="HIV04800.1"/>
    <property type="molecule type" value="Genomic_DNA"/>
</dbReference>
<dbReference type="SUPFAM" id="SSF69279">
    <property type="entry name" value="Phage tail proteins"/>
    <property type="match status" value="1"/>
</dbReference>
<reference evidence="2" key="2">
    <citation type="journal article" date="2021" name="PeerJ">
        <title>Extensive microbial diversity within the chicken gut microbiome revealed by metagenomics and culture.</title>
        <authorList>
            <person name="Gilroy R."/>
            <person name="Ravi A."/>
            <person name="Getino M."/>
            <person name="Pursley I."/>
            <person name="Horton D.L."/>
            <person name="Alikhan N.F."/>
            <person name="Baker D."/>
            <person name="Gharbi K."/>
            <person name="Hall N."/>
            <person name="Watson M."/>
            <person name="Adriaenssens E.M."/>
            <person name="Foster-Nyarko E."/>
            <person name="Jarju S."/>
            <person name="Secka A."/>
            <person name="Antonio M."/>
            <person name="Oren A."/>
            <person name="Chaudhuri R.R."/>
            <person name="La Ragione R."/>
            <person name="Hildebrand F."/>
            <person name="Pallen M.J."/>
        </authorList>
    </citation>
    <scope>NUCLEOTIDE SEQUENCE</scope>
    <source>
        <strain evidence="2">10669</strain>
    </source>
</reference>
<protein>
    <recommendedName>
        <fullName evidence="4">Phage late control D family protein</fullName>
    </recommendedName>
</protein>